<protein>
    <submittedName>
        <fullName evidence="1">Uncharacterized protein</fullName>
    </submittedName>
</protein>
<reference evidence="2" key="1">
    <citation type="journal article" date="2019" name="Int. J. Syst. Evol. Microbiol.">
        <title>The Global Catalogue of Microorganisms (GCM) 10K type strain sequencing project: providing services to taxonomists for standard genome sequencing and annotation.</title>
        <authorList>
            <consortium name="The Broad Institute Genomics Platform"/>
            <consortium name="The Broad Institute Genome Sequencing Center for Infectious Disease"/>
            <person name="Wu L."/>
            <person name="Ma J."/>
        </authorList>
    </citation>
    <scope>NUCLEOTIDE SEQUENCE [LARGE SCALE GENOMIC DNA]</scope>
    <source>
        <strain evidence="2">KCTC 52231</strain>
    </source>
</reference>
<sequence>MASVASMLSRVRRLEAARAAPLSPFAQAYGSLTAFEAEVQAEIDAGTLDSVDMPIILASIRKWDRERIWSAWRRDRVWEFGK</sequence>
<proteinExistence type="predicted"/>
<dbReference type="RefSeq" id="WP_182307271.1">
    <property type="nucleotide sequence ID" value="NZ_CP059896.1"/>
</dbReference>
<accession>A0ABV7HVJ9</accession>
<evidence type="ECO:0000313" key="2">
    <source>
        <dbReference type="Proteomes" id="UP001595647"/>
    </source>
</evidence>
<dbReference type="Proteomes" id="UP001595647">
    <property type="component" value="Unassembled WGS sequence"/>
</dbReference>
<evidence type="ECO:0000313" key="1">
    <source>
        <dbReference type="EMBL" id="MFC3162447.1"/>
    </source>
</evidence>
<organism evidence="1 2">
    <name type="scientific">Ciceribacter thiooxidans</name>
    <dbReference type="NCBI Taxonomy" id="1969821"/>
    <lineage>
        <taxon>Bacteria</taxon>
        <taxon>Pseudomonadati</taxon>
        <taxon>Pseudomonadota</taxon>
        <taxon>Alphaproteobacteria</taxon>
        <taxon>Hyphomicrobiales</taxon>
        <taxon>Rhizobiaceae</taxon>
        <taxon>Ciceribacter</taxon>
    </lineage>
</organism>
<keyword evidence="2" id="KW-1185">Reference proteome</keyword>
<name>A0ABV7HVJ9_9HYPH</name>
<comment type="caution">
    <text evidence="1">The sequence shown here is derived from an EMBL/GenBank/DDBJ whole genome shotgun (WGS) entry which is preliminary data.</text>
</comment>
<gene>
    <name evidence="1" type="ORF">ACFOHV_04030</name>
</gene>
<dbReference type="EMBL" id="JBHRTG010000004">
    <property type="protein sequence ID" value="MFC3162447.1"/>
    <property type="molecule type" value="Genomic_DNA"/>
</dbReference>